<evidence type="ECO:0000256" key="7">
    <source>
        <dbReference type="ARBA" id="ARBA00013053"/>
    </source>
</evidence>
<comment type="cofactor">
    <cofactor evidence="1">
        <name>pyridoxal 5'-phosphate</name>
        <dbReference type="ChEBI" id="CHEBI:597326"/>
    </cofactor>
</comment>
<accession>A0A2N5X439</accession>
<comment type="pathway">
    <text evidence="3">Amino-acid biosynthesis; L-isoleucine biosynthesis; L-isoleucine from 2-oxobutanoate: step 4/4.</text>
</comment>
<dbReference type="NCBIfam" id="NF009897">
    <property type="entry name" value="PRK13357.1"/>
    <property type="match status" value="1"/>
</dbReference>
<dbReference type="GO" id="GO:0009099">
    <property type="term" value="P:L-valine biosynthetic process"/>
    <property type="evidence" value="ECO:0007669"/>
    <property type="project" value="UniProtKB-UniPathway"/>
</dbReference>
<dbReference type="EMBL" id="PKUS01000008">
    <property type="protein sequence ID" value="PLW69230.1"/>
    <property type="molecule type" value="Genomic_DNA"/>
</dbReference>
<dbReference type="Gene3D" id="3.30.470.10">
    <property type="match status" value="1"/>
</dbReference>
<dbReference type="GO" id="GO:0009098">
    <property type="term" value="P:L-leucine biosynthetic process"/>
    <property type="evidence" value="ECO:0007669"/>
    <property type="project" value="UniProtKB-UniPathway"/>
</dbReference>
<evidence type="ECO:0000256" key="5">
    <source>
        <dbReference type="ARBA" id="ARBA00005072"/>
    </source>
</evidence>
<dbReference type="GO" id="GO:0004084">
    <property type="term" value="F:branched-chain-amino-acid transaminase activity"/>
    <property type="evidence" value="ECO:0007669"/>
    <property type="project" value="UniProtKB-EC"/>
</dbReference>
<comment type="pathway">
    <text evidence="5">Amino-acid biosynthesis; L-leucine biosynthesis; L-leucine from 3-methyl-2-oxobutanoate: step 4/4.</text>
</comment>
<name>A0A2N5X439_9GAMM</name>
<dbReference type="NCBIfam" id="TIGR01123">
    <property type="entry name" value="ilvE_II"/>
    <property type="match status" value="1"/>
</dbReference>
<evidence type="ECO:0000256" key="6">
    <source>
        <dbReference type="ARBA" id="ARBA00009320"/>
    </source>
</evidence>
<comment type="similarity">
    <text evidence="6">Belongs to the class-IV pyridoxal-phosphate-dependent aminotransferase family.</text>
</comment>
<comment type="function">
    <text evidence="2">Acts on leucine, isoleucine and valine.</text>
</comment>
<dbReference type="PANTHER" id="PTHR42825:SF2">
    <property type="entry name" value="BRANCHED-CHAIN-AMINO-ACID AMINOTRANSFERASE 3, CHLOROPLASTIC-RELATED"/>
    <property type="match status" value="1"/>
</dbReference>
<dbReference type="InterPro" id="IPR005786">
    <property type="entry name" value="B_amino_transII"/>
</dbReference>
<dbReference type="InterPro" id="IPR043132">
    <property type="entry name" value="BCAT-like_C"/>
</dbReference>
<comment type="caution">
    <text evidence="16">The sequence shown here is derived from an EMBL/GenBank/DDBJ whole genome shotgun (WGS) entry which is preliminary data.</text>
</comment>
<organism evidence="16 17">
    <name type="scientific">Pseudohalioglobus lutimaris</name>
    <dbReference type="NCBI Taxonomy" id="1737061"/>
    <lineage>
        <taxon>Bacteria</taxon>
        <taxon>Pseudomonadati</taxon>
        <taxon>Pseudomonadota</taxon>
        <taxon>Gammaproteobacteria</taxon>
        <taxon>Cellvibrionales</taxon>
        <taxon>Halieaceae</taxon>
        <taxon>Pseudohalioglobus</taxon>
    </lineage>
</organism>
<dbReference type="UniPathway" id="UPA00048">
    <property type="reaction ID" value="UER00073"/>
</dbReference>
<proteinExistence type="inferred from homology"/>
<dbReference type="OrthoDB" id="9804984at2"/>
<evidence type="ECO:0000256" key="14">
    <source>
        <dbReference type="ARBA" id="ARBA00049229"/>
    </source>
</evidence>
<feature type="modified residue" description="N6-(pyridoxal phosphate)lysine" evidence="15">
    <location>
        <position position="188"/>
    </location>
</feature>
<comment type="catalytic activity">
    <reaction evidence="12">
        <text>L-valine + 2-oxoglutarate = 3-methyl-2-oxobutanoate + L-glutamate</text>
        <dbReference type="Rhea" id="RHEA:24813"/>
        <dbReference type="ChEBI" id="CHEBI:11851"/>
        <dbReference type="ChEBI" id="CHEBI:16810"/>
        <dbReference type="ChEBI" id="CHEBI:29985"/>
        <dbReference type="ChEBI" id="CHEBI:57762"/>
        <dbReference type="EC" id="2.6.1.42"/>
    </reaction>
</comment>
<evidence type="ECO:0000256" key="11">
    <source>
        <dbReference type="ARBA" id="ARBA00022898"/>
    </source>
</evidence>
<dbReference type="InterPro" id="IPR001544">
    <property type="entry name" value="Aminotrans_IV"/>
</dbReference>
<evidence type="ECO:0000256" key="8">
    <source>
        <dbReference type="ARBA" id="ARBA00018179"/>
    </source>
</evidence>
<evidence type="ECO:0000256" key="3">
    <source>
        <dbReference type="ARBA" id="ARBA00004824"/>
    </source>
</evidence>
<keyword evidence="10 16" id="KW-0808">Transferase</keyword>
<dbReference type="UniPathway" id="UPA00049">
    <property type="reaction ID" value="UER00062"/>
</dbReference>
<dbReference type="UniPathway" id="UPA00047">
    <property type="reaction ID" value="UER00058"/>
</dbReference>
<keyword evidence="17" id="KW-1185">Reference proteome</keyword>
<comment type="catalytic activity">
    <reaction evidence="13">
        <text>L-isoleucine + 2-oxoglutarate = (S)-3-methyl-2-oxopentanoate + L-glutamate</text>
        <dbReference type="Rhea" id="RHEA:24801"/>
        <dbReference type="ChEBI" id="CHEBI:16810"/>
        <dbReference type="ChEBI" id="CHEBI:29985"/>
        <dbReference type="ChEBI" id="CHEBI:35146"/>
        <dbReference type="ChEBI" id="CHEBI:58045"/>
        <dbReference type="EC" id="2.6.1.42"/>
    </reaction>
</comment>
<dbReference type="InterPro" id="IPR043131">
    <property type="entry name" value="BCAT-like_N"/>
</dbReference>
<dbReference type="CDD" id="cd01557">
    <property type="entry name" value="BCAT_beta_family"/>
    <property type="match status" value="1"/>
</dbReference>
<evidence type="ECO:0000256" key="15">
    <source>
        <dbReference type="PIRSR" id="PIRSR006468-1"/>
    </source>
</evidence>
<keyword evidence="9 16" id="KW-0032">Aminotransferase</keyword>
<dbReference type="Gene3D" id="3.20.10.10">
    <property type="entry name" value="D-amino Acid Aminotransferase, subunit A, domain 2"/>
    <property type="match status" value="1"/>
</dbReference>
<dbReference type="InterPro" id="IPR036038">
    <property type="entry name" value="Aminotransferase-like"/>
</dbReference>
<gene>
    <name evidence="16" type="ORF">C0039_09215</name>
</gene>
<dbReference type="GO" id="GO:0009097">
    <property type="term" value="P:isoleucine biosynthetic process"/>
    <property type="evidence" value="ECO:0007669"/>
    <property type="project" value="UniProtKB-UniPathway"/>
</dbReference>
<evidence type="ECO:0000256" key="13">
    <source>
        <dbReference type="ARBA" id="ARBA00048798"/>
    </source>
</evidence>
<dbReference type="Proteomes" id="UP000235005">
    <property type="component" value="Unassembled WGS sequence"/>
</dbReference>
<keyword evidence="11" id="KW-0663">Pyridoxal phosphate</keyword>
<evidence type="ECO:0000313" key="17">
    <source>
        <dbReference type="Proteomes" id="UP000235005"/>
    </source>
</evidence>
<evidence type="ECO:0000256" key="12">
    <source>
        <dbReference type="ARBA" id="ARBA00048212"/>
    </source>
</evidence>
<dbReference type="Pfam" id="PF01063">
    <property type="entry name" value="Aminotran_4"/>
    <property type="match status" value="1"/>
</dbReference>
<evidence type="ECO:0000256" key="4">
    <source>
        <dbReference type="ARBA" id="ARBA00004931"/>
    </source>
</evidence>
<comment type="pathway">
    <text evidence="4">Amino-acid biosynthesis; L-valine biosynthesis; L-valine from pyruvate: step 4/4.</text>
</comment>
<comment type="catalytic activity">
    <reaction evidence="14">
        <text>L-leucine + 2-oxoglutarate = 4-methyl-2-oxopentanoate + L-glutamate</text>
        <dbReference type="Rhea" id="RHEA:18321"/>
        <dbReference type="ChEBI" id="CHEBI:16810"/>
        <dbReference type="ChEBI" id="CHEBI:17865"/>
        <dbReference type="ChEBI" id="CHEBI:29985"/>
        <dbReference type="ChEBI" id="CHEBI:57427"/>
        <dbReference type="EC" id="2.6.1.42"/>
    </reaction>
</comment>
<evidence type="ECO:0000256" key="1">
    <source>
        <dbReference type="ARBA" id="ARBA00001933"/>
    </source>
</evidence>
<dbReference type="RefSeq" id="WP_076000002.1">
    <property type="nucleotide sequence ID" value="NZ_PKUS01000008.1"/>
</dbReference>
<dbReference type="PIRSF" id="PIRSF006468">
    <property type="entry name" value="BCAT1"/>
    <property type="match status" value="1"/>
</dbReference>
<dbReference type="PANTHER" id="PTHR42825">
    <property type="entry name" value="AMINO ACID AMINOTRANSFERASE"/>
    <property type="match status" value="1"/>
</dbReference>
<dbReference type="InterPro" id="IPR033939">
    <property type="entry name" value="BCAT_family"/>
</dbReference>
<evidence type="ECO:0000313" key="16">
    <source>
        <dbReference type="EMBL" id="PLW69230.1"/>
    </source>
</evidence>
<evidence type="ECO:0000256" key="2">
    <source>
        <dbReference type="ARBA" id="ARBA00003109"/>
    </source>
</evidence>
<dbReference type="SUPFAM" id="SSF56752">
    <property type="entry name" value="D-aminoacid aminotransferase-like PLP-dependent enzymes"/>
    <property type="match status" value="1"/>
</dbReference>
<reference evidence="16 17" key="1">
    <citation type="submission" date="2018-01" db="EMBL/GenBank/DDBJ databases">
        <title>The draft genome sequence of Halioglobus lutimaris HF004.</title>
        <authorList>
            <person name="Du Z.-J."/>
            <person name="Shi M.-J."/>
        </authorList>
    </citation>
    <scope>NUCLEOTIDE SEQUENCE [LARGE SCALE GENOMIC DNA]</scope>
    <source>
        <strain evidence="16 17">HF004</strain>
    </source>
</reference>
<evidence type="ECO:0000256" key="10">
    <source>
        <dbReference type="ARBA" id="ARBA00022679"/>
    </source>
</evidence>
<protein>
    <recommendedName>
        <fullName evidence="8">Branched-chain-amino-acid aminotransferase</fullName>
        <ecNumber evidence="7">2.6.1.42</ecNumber>
    </recommendedName>
</protein>
<sequence length="344" mass="37003">MITRSLTHSRSNSMAAFGTQFTAKMVTSRFRDGQWSDLEVVPVEPFSMHPATHVLHYASECFEGLKAYRTESGDIHLFRPDRHVERMLNSASQLLLPVPDRAALTRALHMAVAAVAEEIPAYPGALYLRPTLLGTEEDIGAAARPTQKALFYVLTSPVGDYFSGGLQPLRVKVDDKAQRCTPSFGAVKTGGNYAAAMRQIVQAKQELGTDQVLFAPGGVIQETGAANFILIDDKELLTKPLDGSILPGVTRDSILALAADAGLTVRETDFTVAELLQRAPGAEAALTGTAAVLTPVGELVYEGETIRVGDGQMGPWSAQLREQLCAIQSGASEDPHGWRVTLES</sequence>
<dbReference type="AlphaFoldDB" id="A0A2N5X439"/>
<evidence type="ECO:0000256" key="9">
    <source>
        <dbReference type="ARBA" id="ARBA00022576"/>
    </source>
</evidence>
<dbReference type="EC" id="2.6.1.42" evidence="7"/>